<dbReference type="Pfam" id="PF13247">
    <property type="entry name" value="Fer4_11"/>
    <property type="match status" value="1"/>
</dbReference>
<dbReference type="AlphaFoldDB" id="A0A0X8JI71"/>
<reference evidence="9" key="1">
    <citation type="submission" date="2016-02" db="EMBL/GenBank/DDBJ databases">
        <authorList>
            <person name="Holder M.E."/>
            <person name="Ajami N.J."/>
            <person name="Petrosino J.F."/>
        </authorList>
    </citation>
    <scope>NUCLEOTIDE SEQUENCE [LARGE SCALE GENOMIC DNA]</scope>
    <source>
        <strain evidence="9">CCUG 45958</strain>
    </source>
</reference>
<dbReference type="PANTHER" id="PTHR43545:SF6">
    <property type="entry name" value="FORMATE DEHYDROGENASE, NITRATE-INDUCIBLE, IRON-SULFUR SUBUNIT"/>
    <property type="match status" value="1"/>
</dbReference>
<dbReference type="SUPFAM" id="SSF54862">
    <property type="entry name" value="4Fe-4S ferredoxins"/>
    <property type="match status" value="1"/>
</dbReference>
<dbReference type="PANTHER" id="PTHR43545">
    <property type="entry name" value="FORMATE DEHYDROGENASE, NITRATE-INDUCIBLE, IRON-SULFUR SUBUNIT"/>
    <property type="match status" value="1"/>
</dbReference>
<dbReference type="InterPro" id="IPR051555">
    <property type="entry name" value="FDH_Electron_Transfer_Unit"/>
</dbReference>
<dbReference type="STRING" id="44742.AXF13_02670"/>
<dbReference type="CDD" id="cd10559">
    <property type="entry name" value="W-FDH"/>
    <property type="match status" value="1"/>
</dbReference>
<dbReference type="RefSeq" id="WP_008686162.1">
    <property type="nucleotide sequence ID" value="NZ_CP014229.1"/>
</dbReference>
<keyword evidence="9" id="KW-1185">Reference proteome</keyword>
<evidence type="ECO:0000313" key="8">
    <source>
        <dbReference type="EMBL" id="AMD89102.1"/>
    </source>
</evidence>
<evidence type="ECO:0000256" key="2">
    <source>
        <dbReference type="ARBA" id="ARBA00022485"/>
    </source>
</evidence>
<dbReference type="Gene3D" id="3.30.70.20">
    <property type="match status" value="2"/>
</dbReference>
<dbReference type="EMBL" id="CP014229">
    <property type="protein sequence ID" value="AMD89102.1"/>
    <property type="molecule type" value="Genomic_DNA"/>
</dbReference>
<sequence>MPKAFLVDTTRCTACRGCQVACKEWHDLPANATKQRGTHQNPPDLNPYNYKIVRFHEHLNAAGDVVWNFFPDQCRHCLTPVCVDVADMAVPGAMVKDAKTGAVLATDKSAGLNAEDARAITEACPYNIPRYDAAAKRITKCDMCIDRVEAGLPPMCVKTCPTGAMVFDERDALLTLAQQRLAAARERFPKAHLVDVEDVSVIYLLAEEKEHYYEHASFM</sequence>
<dbReference type="PROSITE" id="PS51379">
    <property type="entry name" value="4FE4S_FER_2"/>
    <property type="match status" value="1"/>
</dbReference>
<name>A0A0X8JI71_9BACT</name>
<feature type="domain" description="4Fe-4S ferredoxin-type" evidence="7">
    <location>
        <begin position="3"/>
        <end position="33"/>
    </location>
</feature>
<comment type="subcellular location">
    <subcellularLocation>
        <location evidence="1">Cell envelope</location>
    </subcellularLocation>
</comment>
<evidence type="ECO:0000259" key="7">
    <source>
        <dbReference type="PROSITE" id="PS51379"/>
    </source>
</evidence>
<evidence type="ECO:0000313" key="9">
    <source>
        <dbReference type="Proteomes" id="UP000069241"/>
    </source>
</evidence>
<keyword evidence="2" id="KW-0004">4Fe-4S</keyword>
<keyword evidence="5" id="KW-0408">Iron</keyword>
<keyword evidence="6" id="KW-0411">Iron-sulfur</keyword>
<evidence type="ECO:0000256" key="1">
    <source>
        <dbReference type="ARBA" id="ARBA00004196"/>
    </source>
</evidence>
<evidence type="ECO:0000256" key="4">
    <source>
        <dbReference type="ARBA" id="ARBA00022737"/>
    </source>
</evidence>
<dbReference type="Proteomes" id="UP000069241">
    <property type="component" value="Chromosome"/>
</dbReference>
<keyword evidence="3" id="KW-0479">Metal-binding</keyword>
<dbReference type="GO" id="GO:0051539">
    <property type="term" value="F:4 iron, 4 sulfur cluster binding"/>
    <property type="evidence" value="ECO:0007669"/>
    <property type="project" value="UniProtKB-KW"/>
</dbReference>
<accession>A0A0X8JI71</accession>
<evidence type="ECO:0000256" key="6">
    <source>
        <dbReference type="ARBA" id="ARBA00023014"/>
    </source>
</evidence>
<gene>
    <name evidence="8" type="ORF">AXF13_02670</name>
</gene>
<dbReference type="KEGG" id="dfi:AXF13_02670"/>
<evidence type="ECO:0000256" key="5">
    <source>
        <dbReference type="ARBA" id="ARBA00023004"/>
    </source>
</evidence>
<keyword evidence="4" id="KW-0677">Repeat</keyword>
<evidence type="ECO:0000256" key="3">
    <source>
        <dbReference type="ARBA" id="ARBA00022723"/>
    </source>
</evidence>
<organism evidence="8 9">
    <name type="scientific">Desulfovibrio fairfieldensis</name>
    <dbReference type="NCBI Taxonomy" id="44742"/>
    <lineage>
        <taxon>Bacteria</taxon>
        <taxon>Pseudomonadati</taxon>
        <taxon>Thermodesulfobacteriota</taxon>
        <taxon>Desulfovibrionia</taxon>
        <taxon>Desulfovibrionales</taxon>
        <taxon>Desulfovibrionaceae</taxon>
        <taxon>Desulfovibrio</taxon>
    </lineage>
</organism>
<dbReference type="GO" id="GO:0030313">
    <property type="term" value="C:cell envelope"/>
    <property type="evidence" value="ECO:0007669"/>
    <property type="project" value="UniProtKB-SubCell"/>
</dbReference>
<proteinExistence type="predicted"/>
<dbReference type="GO" id="GO:0046872">
    <property type="term" value="F:metal ion binding"/>
    <property type="evidence" value="ECO:0007669"/>
    <property type="project" value="UniProtKB-KW"/>
</dbReference>
<dbReference type="InterPro" id="IPR017896">
    <property type="entry name" value="4Fe4S_Fe-S-bd"/>
</dbReference>
<protein>
    <submittedName>
        <fullName evidence="8">Formate dehydrogenase</fullName>
    </submittedName>
</protein>